<reference evidence="7" key="1">
    <citation type="submission" date="2017-12" db="EMBL/GenBank/DDBJ databases">
        <authorList>
            <consortium name="DOE Joint Genome Institute"/>
            <person name="Mondo S.J."/>
            <person name="Kjaerbolling I."/>
            <person name="Vesth T.C."/>
            <person name="Frisvad J.C."/>
            <person name="Nybo J.L."/>
            <person name="Theobald S."/>
            <person name="Kuo A."/>
            <person name="Bowyer P."/>
            <person name="Matsuda Y."/>
            <person name="Lyhne E.K."/>
            <person name="Kogle M.E."/>
            <person name="Clum A."/>
            <person name="Lipzen A."/>
            <person name="Salamov A."/>
            <person name="Ngan C.Y."/>
            <person name="Daum C."/>
            <person name="Chiniquy J."/>
            <person name="Barry K."/>
            <person name="LaButti K."/>
            <person name="Haridas S."/>
            <person name="Simmons B.A."/>
            <person name="Magnuson J.K."/>
            <person name="Mortensen U.H."/>
            <person name="Larsen T.O."/>
            <person name="Grigoriev I.V."/>
            <person name="Baker S.E."/>
            <person name="Andersen M.R."/>
            <person name="Nordberg H.P."/>
            <person name="Cantor M.N."/>
            <person name="Hua S.X."/>
        </authorList>
    </citation>
    <scope>NUCLEOTIDE SEQUENCE [LARGE SCALE GENOMIC DNA]</scope>
    <source>
        <strain evidence="7">IBT 19404</strain>
    </source>
</reference>
<keyword evidence="7" id="KW-1185">Reference proteome</keyword>
<gene>
    <name evidence="6" type="ORF">BDW42DRAFT_185277</name>
</gene>
<dbReference type="FunFam" id="3.50.50.60:FF:000258">
    <property type="entry name" value="Flavin-binding monooxygenase-like protein (AFU_orthologue AFUA_6G01900)"/>
    <property type="match status" value="1"/>
</dbReference>
<evidence type="ECO:0000256" key="2">
    <source>
        <dbReference type="ARBA" id="ARBA00022630"/>
    </source>
</evidence>
<dbReference type="GO" id="GO:0050661">
    <property type="term" value="F:NADP binding"/>
    <property type="evidence" value="ECO:0007669"/>
    <property type="project" value="InterPro"/>
</dbReference>
<evidence type="ECO:0000256" key="1">
    <source>
        <dbReference type="ARBA" id="ARBA00009183"/>
    </source>
</evidence>
<evidence type="ECO:0000256" key="3">
    <source>
        <dbReference type="ARBA" id="ARBA00022827"/>
    </source>
</evidence>
<dbReference type="Pfam" id="PF00743">
    <property type="entry name" value="FMO-like"/>
    <property type="match status" value="1"/>
</dbReference>
<dbReference type="GO" id="GO:0004499">
    <property type="term" value="F:N,N-dimethylaniline monooxygenase activity"/>
    <property type="evidence" value="ECO:0007669"/>
    <property type="project" value="InterPro"/>
</dbReference>
<keyword evidence="2" id="KW-0285">Flavoprotein</keyword>
<keyword evidence="3" id="KW-0274">FAD</keyword>
<dbReference type="InterPro" id="IPR036188">
    <property type="entry name" value="FAD/NAD-bd_sf"/>
</dbReference>
<dbReference type="OrthoDB" id="2915840at2759"/>
<accession>A0A2J5HW64</accession>
<dbReference type="Gene3D" id="3.50.50.60">
    <property type="entry name" value="FAD/NAD(P)-binding domain"/>
    <property type="match status" value="1"/>
</dbReference>
<name>A0A2J5HW64_9EURO</name>
<dbReference type="PANTHER" id="PTHR23023">
    <property type="entry name" value="DIMETHYLANILINE MONOOXYGENASE"/>
    <property type="match status" value="1"/>
</dbReference>
<dbReference type="InterPro" id="IPR050346">
    <property type="entry name" value="FMO-like"/>
</dbReference>
<feature type="region of interest" description="Disordered" evidence="5">
    <location>
        <begin position="353"/>
        <end position="381"/>
    </location>
</feature>
<keyword evidence="4" id="KW-0560">Oxidoreductase</keyword>
<evidence type="ECO:0000256" key="5">
    <source>
        <dbReference type="SAM" id="MobiDB-lite"/>
    </source>
</evidence>
<dbReference type="AlphaFoldDB" id="A0A2J5HW64"/>
<feature type="region of interest" description="Disordered" evidence="5">
    <location>
        <begin position="439"/>
        <end position="458"/>
    </location>
</feature>
<evidence type="ECO:0000256" key="4">
    <source>
        <dbReference type="ARBA" id="ARBA00023002"/>
    </source>
</evidence>
<comment type="similarity">
    <text evidence="1">Belongs to the FMO family.</text>
</comment>
<dbReference type="SUPFAM" id="SSF51905">
    <property type="entry name" value="FAD/NAD(P)-binding domain"/>
    <property type="match status" value="1"/>
</dbReference>
<sequence length="666" mass="73739">MEQKDITIVGAGWAGLAALRTMRETHPDASLLLLDDSPSIGGVWAKHRLYSGVKSNNMRGTYEFSDFPMDDSFGVREGEHIPGTVIQQYMERFVEHFNIASCIRLSTAVTDAEQQADDKDGWILRTRSTVDDSVSTLRTKKLVVCTGITSKPYMPTLTGQESFERPILHISSLRVQQEQILHAGKTIAVYGGTKSAWDAVYAAATAGCKVEWIIRDNGHGPTWMAPPYVTPMKRWLEKLVTTRLLTWFSPCIWGSADGSPTARSLLHSTRLGRIIVDAFWNTLESDVVSLNNYAGHPETAKLRPWISPFWIASGLSILNYKQDFFSLLTAPDSLVTIHIDRITSLSSNGTITLANAADPTDSPAESSPSFPSDPPTPPTTLQADALVLATGWEAHSPPIAFHLRDPTTTTLGFPSDPDPIPASMVTAATETILARFPRLATPPPQKSTSTYAPLAHNAPASASHPMRLTRFMVPPSLMNTHNIAFMGLAMTINTTMLAQAQSLWVAAHFSHKLRMHQWERCPAEVRTSAQRELVERGGRELAFDEVDVLWETALHTQFGKLRYPGGFGARNPDFVFDALPYVDLLLRDLGVGWERNRGFFGRVVKSYGMEDYVGLLGEWIRVNGTSVVGESSEVLLDVRDGDKKGYVHPNAYVSRTRSEIQYKNRQ</sequence>
<evidence type="ECO:0000313" key="7">
    <source>
        <dbReference type="Proteomes" id="UP000235023"/>
    </source>
</evidence>
<evidence type="ECO:0000313" key="6">
    <source>
        <dbReference type="EMBL" id="PLN81654.1"/>
    </source>
</evidence>
<organism evidence="6 7">
    <name type="scientific">Aspergillus taichungensis</name>
    <dbReference type="NCBI Taxonomy" id="482145"/>
    <lineage>
        <taxon>Eukaryota</taxon>
        <taxon>Fungi</taxon>
        <taxon>Dikarya</taxon>
        <taxon>Ascomycota</taxon>
        <taxon>Pezizomycotina</taxon>
        <taxon>Eurotiomycetes</taxon>
        <taxon>Eurotiomycetidae</taxon>
        <taxon>Eurotiales</taxon>
        <taxon>Aspergillaceae</taxon>
        <taxon>Aspergillus</taxon>
        <taxon>Aspergillus subgen. Circumdati</taxon>
    </lineage>
</organism>
<proteinExistence type="inferred from homology"/>
<dbReference type="GO" id="GO:0050660">
    <property type="term" value="F:flavin adenine dinucleotide binding"/>
    <property type="evidence" value="ECO:0007669"/>
    <property type="project" value="InterPro"/>
</dbReference>
<dbReference type="EMBL" id="KZ559534">
    <property type="protein sequence ID" value="PLN81654.1"/>
    <property type="molecule type" value="Genomic_DNA"/>
</dbReference>
<dbReference type="Proteomes" id="UP000235023">
    <property type="component" value="Unassembled WGS sequence"/>
</dbReference>
<protein>
    <submittedName>
        <fullName evidence="6">FAD/NAD(P)-binding domain-containing protein</fullName>
    </submittedName>
</protein>
<dbReference type="InterPro" id="IPR020946">
    <property type="entry name" value="Flavin_mOase-like"/>
</dbReference>